<feature type="binding site" evidence="4">
    <location>
        <position position="77"/>
    </location>
    <ligand>
        <name>substrate</name>
    </ligand>
</feature>
<sequence>MTFSAPERAARLGAARSLLFVPGHRPERFAKAAASGADALVLDLEDAVAPAEKPAARAAVQAAWPGLAALGLPVVLRLNARGSAAGVDDATWLSAWCQGAQAPVGLALMVAKAETPADLQAAQAAAGSGRVPVVPLVESAAGWAGLAALSVHPGVLRLALGHIDFLADTGLAPGPDERELDPLRFAMALHTRLAGLAPAVDGVTTALDDAQALTADAHRALRFGFGGKLCIHPRQIAPLHAALAPTEAERAWALRVVAADQAAGGAAVQLDGRMVDRPVVLRAQRLLAR</sequence>
<dbReference type="Proteomes" id="UP000484255">
    <property type="component" value="Unassembled WGS sequence"/>
</dbReference>
<gene>
    <name evidence="7" type="ORF">G3A44_12695</name>
</gene>
<dbReference type="AlphaFoldDB" id="A0A7C9TM40"/>
<dbReference type="GO" id="GO:0000287">
    <property type="term" value="F:magnesium ion binding"/>
    <property type="evidence" value="ECO:0007669"/>
    <property type="project" value="TreeGrafter"/>
</dbReference>
<dbReference type="PANTHER" id="PTHR32308:SF10">
    <property type="entry name" value="CITRATE LYASE SUBUNIT BETA"/>
    <property type="match status" value="1"/>
</dbReference>
<dbReference type="InterPro" id="IPR015813">
    <property type="entry name" value="Pyrv/PenolPyrv_kinase-like_dom"/>
</dbReference>
<dbReference type="GO" id="GO:0006107">
    <property type="term" value="P:oxaloacetate metabolic process"/>
    <property type="evidence" value="ECO:0007669"/>
    <property type="project" value="TreeGrafter"/>
</dbReference>
<evidence type="ECO:0000259" key="6">
    <source>
        <dbReference type="Pfam" id="PF03328"/>
    </source>
</evidence>
<comment type="cofactor">
    <cofactor evidence="1">
        <name>Mg(2+)</name>
        <dbReference type="ChEBI" id="CHEBI:18420"/>
    </cofactor>
</comment>
<dbReference type="InterPro" id="IPR005000">
    <property type="entry name" value="Aldolase/citrate-lyase_domain"/>
</dbReference>
<dbReference type="GO" id="GO:0016829">
    <property type="term" value="F:lyase activity"/>
    <property type="evidence" value="ECO:0007669"/>
    <property type="project" value="UniProtKB-KW"/>
</dbReference>
<reference evidence="7 8" key="1">
    <citation type="submission" date="2020-02" db="EMBL/GenBank/DDBJ databases">
        <title>Ideonella bacterium strain TBM-1.</title>
        <authorList>
            <person name="Chen W.-M."/>
        </authorList>
    </citation>
    <scope>NUCLEOTIDE SEQUENCE [LARGE SCALE GENOMIC DNA]</scope>
    <source>
        <strain evidence="7 8">TBM-1</strain>
    </source>
</reference>
<dbReference type="InterPro" id="IPR040442">
    <property type="entry name" value="Pyrv_kinase-like_dom_sf"/>
</dbReference>
<name>A0A7C9TM40_9BURK</name>
<dbReference type="Pfam" id="PF03328">
    <property type="entry name" value="HpcH_HpaI"/>
    <property type="match status" value="1"/>
</dbReference>
<protein>
    <submittedName>
        <fullName evidence="7">CoA ester lyase</fullName>
    </submittedName>
</protein>
<dbReference type="PIRSF" id="PIRSF015582">
    <property type="entry name" value="Cit_lyase_B"/>
    <property type="match status" value="1"/>
</dbReference>
<evidence type="ECO:0000256" key="5">
    <source>
        <dbReference type="PIRSR" id="PIRSR015582-2"/>
    </source>
</evidence>
<dbReference type="Gene3D" id="3.20.20.60">
    <property type="entry name" value="Phosphoenolpyruvate-binding domains"/>
    <property type="match status" value="1"/>
</dbReference>
<evidence type="ECO:0000256" key="3">
    <source>
        <dbReference type="ARBA" id="ARBA00022842"/>
    </source>
</evidence>
<evidence type="ECO:0000256" key="4">
    <source>
        <dbReference type="PIRSR" id="PIRSR015582-1"/>
    </source>
</evidence>
<evidence type="ECO:0000313" key="7">
    <source>
        <dbReference type="EMBL" id="NDY92047.1"/>
    </source>
</evidence>
<keyword evidence="7" id="KW-0456">Lyase</keyword>
<dbReference type="InterPro" id="IPR011206">
    <property type="entry name" value="Citrate_lyase_beta/mcl1/mcl2"/>
</dbReference>
<keyword evidence="2 5" id="KW-0479">Metal-binding</keyword>
<feature type="binding site" evidence="4">
    <location>
        <position position="138"/>
    </location>
    <ligand>
        <name>substrate</name>
    </ligand>
</feature>
<comment type="caution">
    <text evidence="7">The sequence shown here is derived from an EMBL/GenBank/DDBJ whole genome shotgun (WGS) entry which is preliminary data.</text>
</comment>
<organism evidence="7 8">
    <name type="scientific">Ideonella livida</name>
    <dbReference type="NCBI Taxonomy" id="2707176"/>
    <lineage>
        <taxon>Bacteria</taxon>
        <taxon>Pseudomonadati</taxon>
        <taxon>Pseudomonadota</taxon>
        <taxon>Betaproteobacteria</taxon>
        <taxon>Burkholderiales</taxon>
        <taxon>Sphaerotilaceae</taxon>
        <taxon>Ideonella</taxon>
    </lineage>
</organism>
<evidence type="ECO:0000256" key="1">
    <source>
        <dbReference type="ARBA" id="ARBA00001946"/>
    </source>
</evidence>
<dbReference type="EMBL" id="JAAGOH010000014">
    <property type="protein sequence ID" value="NDY92047.1"/>
    <property type="molecule type" value="Genomic_DNA"/>
</dbReference>
<feature type="binding site" evidence="5">
    <location>
        <position position="138"/>
    </location>
    <ligand>
        <name>Mg(2+)</name>
        <dbReference type="ChEBI" id="CHEBI:18420"/>
    </ligand>
</feature>
<dbReference type="SUPFAM" id="SSF51621">
    <property type="entry name" value="Phosphoenolpyruvate/pyruvate domain"/>
    <property type="match status" value="1"/>
</dbReference>
<feature type="domain" description="HpcH/HpaI aldolase/citrate lyase" evidence="6">
    <location>
        <begin position="16"/>
        <end position="233"/>
    </location>
</feature>
<evidence type="ECO:0000256" key="2">
    <source>
        <dbReference type="ARBA" id="ARBA00022723"/>
    </source>
</evidence>
<accession>A0A7C9TM40</accession>
<keyword evidence="8" id="KW-1185">Reference proteome</keyword>
<feature type="binding site" evidence="5">
    <location>
        <position position="164"/>
    </location>
    <ligand>
        <name>Mg(2+)</name>
        <dbReference type="ChEBI" id="CHEBI:18420"/>
    </ligand>
</feature>
<dbReference type="RefSeq" id="WP_163457898.1">
    <property type="nucleotide sequence ID" value="NZ_JAAGOH010000014.1"/>
</dbReference>
<proteinExistence type="predicted"/>
<dbReference type="PANTHER" id="PTHR32308">
    <property type="entry name" value="LYASE BETA SUBUNIT, PUTATIVE (AFU_ORTHOLOGUE AFUA_4G13030)-RELATED"/>
    <property type="match status" value="1"/>
</dbReference>
<evidence type="ECO:0000313" key="8">
    <source>
        <dbReference type="Proteomes" id="UP000484255"/>
    </source>
</evidence>
<keyword evidence="3 5" id="KW-0460">Magnesium</keyword>